<dbReference type="InterPro" id="IPR013317">
    <property type="entry name" value="DnaA_dom"/>
</dbReference>
<dbReference type="OrthoDB" id="9807019at2"/>
<dbReference type="InterPro" id="IPR018312">
    <property type="entry name" value="Chromosome_initiator_DnaA_CS"/>
</dbReference>
<dbReference type="HAMAP" id="MF_00377">
    <property type="entry name" value="DnaA_bact"/>
    <property type="match status" value="1"/>
</dbReference>
<dbReference type="CDD" id="cd06571">
    <property type="entry name" value="Bac_DnaA_C"/>
    <property type="match status" value="1"/>
</dbReference>
<feature type="domain" description="Chromosomal replication initiator DnaA C-terminal" evidence="14">
    <location>
        <begin position="475"/>
        <end position="544"/>
    </location>
</feature>
<keyword evidence="7 8" id="KW-0238">DNA-binding</keyword>
<dbReference type="PANTHER" id="PTHR30050">
    <property type="entry name" value="CHROMOSOMAL REPLICATION INITIATOR PROTEIN DNAA"/>
    <property type="match status" value="1"/>
</dbReference>
<dbReference type="InterPro" id="IPR027417">
    <property type="entry name" value="P-loop_NTPase"/>
</dbReference>
<dbReference type="InterPro" id="IPR001957">
    <property type="entry name" value="Chromosome_initiator_DnaA"/>
</dbReference>
<feature type="compositionally biased region" description="Polar residues" evidence="12">
    <location>
        <begin position="114"/>
        <end position="123"/>
    </location>
</feature>
<keyword evidence="4 8" id="KW-0547">Nucleotide-binding</keyword>
<dbReference type="CDD" id="cd00009">
    <property type="entry name" value="AAA"/>
    <property type="match status" value="1"/>
</dbReference>
<evidence type="ECO:0000256" key="2">
    <source>
        <dbReference type="ARBA" id="ARBA00022490"/>
    </source>
</evidence>
<keyword evidence="16" id="KW-1185">Reference proteome</keyword>
<dbReference type="GO" id="GO:0005524">
    <property type="term" value="F:ATP binding"/>
    <property type="evidence" value="ECO:0007669"/>
    <property type="project" value="UniProtKB-UniRule"/>
</dbReference>
<dbReference type="GO" id="GO:0005737">
    <property type="term" value="C:cytoplasm"/>
    <property type="evidence" value="ECO:0007669"/>
    <property type="project" value="UniProtKB-SubCell"/>
</dbReference>
<dbReference type="Gene3D" id="3.40.50.300">
    <property type="entry name" value="P-loop containing nucleotide triphosphate hydrolases"/>
    <property type="match status" value="1"/>
</dbReference>
<dbReference type="NCBIfam" id="TIGR00362">
    <property type="entry name" value="DnaA"/>
    <property type="match status" value="1"/>
</dbReference>
<feature type="binding site" evidence="8">
    <location>
        <position position="274"/>
    </location>
    <ligand>
        <name>ATP</name>
        <dbReference type="ChEBI" id="CHEBI:30616"/>
    </ligand>
</feature>
<feature type="region of interest" description="Domain IV, binds dsDNA" evidence="8">
    <location>
        <begin position="447"/>
        <end position="570"/>
    </location>
</feature>
<dbReference type="Proteomes" id="UP000220102">
    <property type="component" value="Unassembled WGS sequence"/>
</dbReference>
<accession>A0A2A8D1B9</accession>
<evidence type="ECO:0000256" key="8">
    <source>
        <dbReference type="HAMAP-Rule" id="MF_00377"/>
    </source>
</evidence>
<dbReference type="GO" id="GO:0006275">
    <property type="term" value="P:regulation of DNA replication"/>
    <property type="evidence" value="ECO:0007669"/>
    <property type="project" value="UniProtKB-UniRule"/>
</dbReference>
<evidence type="ECO:0000256" key="4">
    <source>
        <dbReference type="ARBA" id="ARBA00022741"/>
    </source>
</evidence>
<dbReference type="RefSeq" id="WP_098073653.1">
    <property type="nucleotide sequence ID" value="NZ_PDEQ01000001.1"/>
</dbReference>
<gene>
    <name evidence="8 15" type="primary">dnaA</name>
    <name evidence="15" type="ORF">CRI94_00225</name>
</gene>
<keyword evidence="2 8" id="KW-0963">Cytoplasm</keyword>
<dbReference type="Gene3D" id="1.10.1750.10">
    <property type="match status" value="1"/>
</dbReference>
<reference evidence="15 16" key="1">
    <citation type="submission" date="2017-10" db="EMBL/GenBank/DDBJ databases">
        <title>Draft genome of Longibacter Salinarum.</title>
        <authorList>
            <person name="Goh K.M."/>
            <person name="Shamsir M.S."/>
            <person name="Lim S.W."/>
        </authorList>
    </citation>
    <scope>NUCLEOTIDE SEQUENCE [LARGE SCALE GENOMIC DNA]</scope>
    <source>
        <strain evidence="15 16">KCTC 52045</strain>
    </source>
</reference>
<keyword evidence="5 8" id="KW-0067">ATP-binding</keyword>
<dbReference type="Gene3D" id="3.30.300.180">
    <property type="match status" value="1"/>
</dbReference>
<dbReference type="FunFam" id="3.40.50.300:FF:000668">
    <property type="entry name" value="Chromosomal replication initiator protein DnaA"/>
    <property type="match status" value="1"/>
</dbReference>
<evidence type="ECO:0000256" key="9">
    <source>
        <dbReference type="NCBIfam" id="TIGR00362"/>
    </source>
</evidence>
<feature type="region of interest" description="Disordered" evidence="12">
    <location>
        <begin position="85"/>
        <end position="229"/>
    </location>
</feature>
<feature type="binding site" evidence="8">
    <location>
        <position position="277"/>
    </location>
    <ligand>
        <name>ATP</name>
        <dbReference type="ChEBI" id="CHEBI:30616"/>
    </ligand>
</feature>
<evidence type="ECO:0000256" key="6">
    <source>
        <dbReference type="ARBA" id="ARBA00023121"/>
    </source>
</evidence>
<dbReference type="PANTHER" id="PTHR30050:SF2">
    <property type="entry name" value="CHROMOSOMAL REPLICATION INITIATOR PROTEIN DNAA"/>
    <property type="match status" value="1"/>
</dbReference>
<comment type="similarity">
    <text evidence="1 8 11">Belongs to the DnaA family.</text>
</comment>
<evidence type="ECO:0000256" key="10">
    <source>
        <dbReference type="RuleBase" id="RU000577"/>
    </source>
</evidence>
<dbReference type="GO" id="GO:0005886">
    <property type="term" value="C:plasma membrane"/>
    <property type="evidence" value="ECO:0007669"/>
    <property type="project" value="TreeGrafter"/>
</dbReference>
<evidence type="ECO:0000256" key="11">
    <source>
        <dbReference type="RuleBase" id="RU004227"/>
    </source>
</evidence>
<dbReference type="GO" id="GO:0003688">
    <property type="term" value="F:DNA replication origin binding"/>
    <property type="evidence" value="ECO:0007669"/>
    <property type="project" value="UniProtKB-UniRule"/>
</dbReference>
<feature type="compositionally biased region" description="Low complexity" evidence="12">
    <location>
        <begin position="212"/>
        <end position="228"/>
    </location>
</feature>
<feature type="domain" description="AAA+ ATPase" evidence="13">
    <location>
        <begin position="263"/>
        <end position="394"/>
    </location>
</feature>
<name>A0A2A8D1B9_9BACT</name>
<feature type="compositionally biased region" description="Polar residues" evidence="12">
    <location>
        <begin position="88"/>
        <end position="106"/>
    </location>
</feature>
<evidence type="ECO:0000256" key="5">
    <source>
        <dbReference type="ARBA" id="ARBA00022840"/>
    </source>
</evidence>
<dbReference type="PRINTS" id="PR00051">
    <property type="entry name" value="DNAA"/>
</dbReference>
<evidence type="ECO:0000259" key="13">
    <source>
        <dbReference type="SMART" id="SM00382"/>
    </source>
</evidence>
<evidence type="ECO:0000256" key="12">
    <source>
        <dbReference type="SAM" id="MobiDB-lite"/>
    </source>
</evidence>
<proteinExistence type="inferred from homology"/>
<organism evidence="15 16">
    <name type="scientific">Longibacter salinarum</name>
    <dbReference type="NCBI Taxonomy" id="1850348"/>
    <lineage>
        <taxon>Bacteria</taxon>
        <taxon>Pseudomonadati</taxon>
        <taxon>Rhodothermota</taxon>
        <taxon>Rhodothermia</taxon>
        <taxon>Rhodothermales</taxon>
        <taxon>Salisaetaceae</taxon>
        <taxon>Longibacter</taxon>
    </lineage>
</organism>
<dbReference type="Gene3D" id="1.10.8.60">
    <property type="match status" value="1"/>
</dbReference>
<feature type="region of interest" description="Domain I, interacts with DnaA modulators" evidence="8">
    <location>
        <begin position="1"/>
        <end position="146"/>
    </location>
</feature>
<dbReference type="SMART" id="SM00760">
    <property type="entry name" value="Bac_DnaA_C"/>
    <property type="match status" value="1"/>
</dbReference>
<comment type="subcellular location">
    <subcellularLocation>
        <location evidence="8">Cytoplasm</location>
    </subcellularLocation>
</comment>
<dbReference type="InterPro" id="IPR003593">
    <property type="entry name" value="AAA+_ATPase"/>
</dbReference>
<feature type="compositionally biased region" description="Low complexity" evidence="12">
    <location>
        <begin position="130"/>
        <end position="148"/>
    </location>
</feature>
<dbReference type="InterPro" id="IPR038454">
    <property type="entry name" value="DnaA_N_sf"/>
</dbReference>
<comment type="function">
    <text evidence="8 10">Plays an essential role in the initiation and regulation of chromosomal replication. ATP-DnaA binds to the origin of replication (oriC) to initiate formation of the DNA replication initiation complex once per cell cycle. Binds the DnaA box (a 9 base pair repeat at the origin) and separates the double-stranded (ds)DNA. Forms a right-handed helical filament on oriC DNA; dsDNA binds to the exterior of the filament while single-stranded (ss)DNA is stabiized in the filament's interior. The ATP-DnaA-oriC complex binds and stabilizes one strand of the AT-rich DNA unwinding element (DUE), permitting loading of DNA polymerase. After initiation quickly degrades to an ADP-DnaA complex that is not apt for DNA replication. Binds acidic phospholipids.</text>
</comment>
<feature type="compositionally biased region" description="Low complexity" evidence="12">
    <location>
        <begin position="179"/>
        <end position="189"/>
    </location>
</feature>
<comment type="subunit">
    <text evidence="8">Oligomerizes as a right-handed, spiral filament on DNA at oriC.</text>
</comment>
<dbReference type="SUPFAM" id="SSF52540">
    <property type="entry name" value="P-loop containing nucleoside triphosphate hydrolases"/>
    <property type="match status" value="1"/>
</dbReference>
<sequence length="570" mass="62706">MVPSATDAWTATLKHLREEIPSQTVENWLVPIDPVSLKDEDDGVYLILEVPTAFNAQYLQSRFNNNLQQAVSKAVGQKTAIEFRVAEPSSQKTKNGRASSDGAQQRSSRRDRSGTSPRSETSGAGTGMPTRTSASESPSSSGRVSESPGDSRDLARAAAHPGALAGDGSPTGDPRTRPSRTQRGSGSRGRSAENRRPPAHKKVNRPDRQRSSRSGSSSSSRTVSTPPSHLKASYTFDEFIEGDGNRLARSAAVAVAESPGETNYNPLLIYGGVGLGKTHLAQAIANHALKKQTTESVLYVSSDRFTSQFVRAVKNNSIADFSAYYRQAELLIVDDVQFFGGKEKTQEEFFHIFNDLHQHGRQIVLCADRPPSEIDGIEERLLSRFQWGLSADIQRPDLETRIAILQRKASRRNIDVDPQVVELLAHRIDSNIRKLEGALNRLAAIAQLDNETLSMQTARQLLHDQIDDTSSSRVECGSIIETVADYYRLSVDDLLSRSRKREIAAARQTAMYLCRELTSESYASIGSRFGGRDHSTVIHANKKVSDRLDVESNFRQEIDELKRSIGGPGM</sequence>
<dbReference type="AlphaFoldDB" id="A0A2A8D1B9"/>
<comment type="caution">
    <text evidence="15">The sequence shown here is derived from an EMBL/GenBank/DDBJ whole genome shotgun (WGS) entry which is preliminary data.</text>
</comment>
<keyword evidence="3 8" id="KW-0235">DNA replication</keyword>
<evidence type="ECO:0000313" key="16">
    <source>
        <dbReference type="Proteomes" id="UP000220102"/>
    </source>
</evidence>
<dbReference type="SUPFAM" id="SSF48295">
    <property type="entry name" value="TrpR-like"/>
    <property type="match status" value="1"/>
</dbReference>
<comment type="domain">
    <text evidence="8">Domain I is involved in oligomerization and binding regulators, domain II is flexibile and of varying length in different bacteria, domain III forms the AAA+ region, while domain IV binds dsDNA.</text>
</comment>
<feature type="binding site" evidence="8">
    <location>
        <position position="276"/>
    </location>
    <ligand>
        <name>ATP</name>
        <dbReference type="ChEBI" id="CHEBI:30616"/>
    </ligand>
</feature>
<evidence type="ECO:0000313" key="15">
    <source>
        <dbReference type="EMBL" id="PEN14759.1"/>
    </source>
</evidence>
<dbReference type="SMART" id="SM00382">
    <property type="entry name" value="AAA"/>
    <property type="match status" value="1"/>
</dbReference>
<evidence type="ECO:0000259" key="14">
    <source>
        <dbReference type="SMART" id="SM00760"/>
    </source>
</evidence>
<dbReference type="GO" id="GO:0006270">
    <property type="term" value="P:DNA replication initiation"/>
    <property type="evidence" value="ECO:0007669"/>
    <property type="project" value="UniProtKB-UniRule"/>
</dbReference>
<dbReference type="Pfam" id="PF11638">
    <property type="entry name" value="DnaA_N"/>
    <property type="match status" value="1"/>
</dbReference>
<dbReference type="Pfam" id="PF00308">
    <property type="entry name" value="Bac_DnaA"/>
    <property type="match status" value="1"/>
</dbReference>
<evidence type="ECO:0000256" key="7">
    <source>
        <dbReference type="ARBA" id="ARBA00023125"/>
    </source>
</evidence>
<dbReference type="InterPro" id="IPR010921">
    <property type="entry name" value="Trp_repressor/repl_initiator"/>
</dbReference>
<dbReference type="GO" id="GO:0008289">
    <property type="term" value="F:lipid binding"/>
    <property type="evidence" value="ECO:0007669"/>
    <property type="project" value="UniProtKB-KW"/>
</dbReference>
<evidence type="ECO:0000256" key="3">
    <source>
        <dbReference type="ARBA" id="ARBA00022705"/>
    </source>
</evidence>
<dbReference type="EMBL" id="PDEQ01000001">
    <property type="protein sequence ID" value="PEN14759.1"/>
    <property type="molecule type" value="Genomic_DNA"/>
</dbReference>
<dbReference type="InterPro" id="IPR024633">
    <property type="entry name" value="DnaA_N_dom"/>
</dbReference>
<dbReference type="Pfam" id="PF08299">
    <property type="entry name" value="Bac_DnaA_C"/>
    <property type="match status" value="1"/>
</dbReference>
<dbReference type="InterPro" id="IPR013159">
    <property type="entry name" value="DnaA_C"/>
</dbReference>
<dbReference type="InterPro" id="IPR020591">
    <property type="entry name" value="Chromosome_initiator_DnaA-like"/>
</dbReference>
<keyword evidence="6 8" id="KW-0446">Lipid-binding</keyword>
<protein>
    <recommendedName>
        <fullName evidence="8 9">Chromosomal replication initiator protein DnaA</fullName>
    </recommendedName>
</protein>
<feature type="compositionally biased region" description="Low complexity" evidence="12">
    <location>
        <begin position="156"/>
        <end position="167"/>
    </location>
</feature>
<evidence type="ECO:0000256" key="1">
    <source>
        <dbReference type="ARBA" id="ARBA00006583"/>
    </source>
</evidence>
<comment type="caution">
    <text evidence="8">Lacks conserved residue(s) required for the propagation of feature annotation.</text>
</comment>
<dbReference type="PROSITE" id="PS01008">
    <property type="entry name" value="DNAA"/>
    <property type="match status" value="1"/>
</dbReference>
<feature type="binding site" evidence="8">
    <location>
        <position position="278"/>
    </location>
    <ligand>
        <name>ATP</name>
        <dbReference type="ChEBI" id="CHEBI:30616"/>
    </ligand>
</feature>